<reference evidence="4 5" key="1">
    <citation type="journal article" date="2015" name="Genome Announc.">
        <title>Expanding the biotechnology potential of lactobacilli through comparative genomics of 213 strains and associated genera.</title>
        <authorList>
            <person name="Sun Z."/>
            <person name="Harris H.M."/>
            <person name="McCann A."/>
            <person name="Guo C."/>
            <person name="Argimon S."/>
            <person name="Zhang W."/>
            <person name="Yang X."/>
            <person name="Jeffery I.B."/>
            <person name="Cooney J.C."/>
            <person name="Kagawa T.F."/>
            <person name="Liu W."/>
            <person name="Song Y."/>
            <person name="Salvetti E."/>
            <person name="Wrobel A."/>
            <person name="Rasinkangas P."/>
            <person name="Parkhill J."/>
            <person name="Rea M.C."/>
            <person name="O'Sullivan O."/>
            <person name="Ritari J."/>
            <person name="Douillard F.P."/>
            <person name="Paul Ross R."/>
            <person name="Yang R."/>
            <person name="Briner A.E."/>
            <person name="Felis G.E."/>
            <person name="de Vos W.M."/>
            <person name="Barrangou R."/>
            <person name="Klaenhammer T.R."/>
            <person name="Caufield P.W."/>
            <person name="Cui Y."/>
            <person name="Zhang H."/>
            <person name="O'Toole P.W."/>
        </authorList>
    </citation>
    <scope>NUCLEOTIDE SEQUENCE [LARGE SCALE GENOMIC DNA]</scope>
    <source>
        <strain evidence="4 5">DSM 16634</strain>
    </source>
</reference>
<dbReference type="eggNOG" id="COG0084">
    <property type="taxonomic scope" value="Bacteria"/>
</dbReference>
<dbReference type="InterPro" id="IPR018228">
    <property type="entry name" value="DNase_TatD-rel_CS"/>
</dbReference>
<dbReference type="Gene3D" id="3.20.20.140">
    <property type="entry name" value="Metal-dependent hydrolases"/>
    <property type="match status" value="1"/>
</dbReference>
<sequence>MKIFDSHTHINATEFKHDLPDVIKRAQALDVTEMLLISYDQTSAEQMLKLLDKYDGLYGAIGCHPESADLYDQAYENFILTVLKHPKVVAIGEIGLDYHCDVSPEVQKKVFLRQIELAHELNLPISIHNRDAIADCYEILKNAQVDQLGGIMHSFNGDKNWAEKFLALGMELSYSGVVTFGNAKEVKAAALNTPLDHLLVETDAPYLTPLPFRGRINEPAMTRYTLEFLAQSLNITPEKLAQITRANARRVLKLDDR</sequence>
<keyword evidence="2" id="KW-0378">Hydrolase</keyword>
<dbReference type="EMBL" id="AZFT01000053">
    <property type="protein sequence ID" value="KRL83327.1"/>
    <property type="molecule type" value="Genomic_DNA"/>
</dbReference>
<dbReference type="GO" id="GO:0016788">
    <property type="term" value="F:hydrolase activity, acting on ester bonds"/>
    <property type="evidence" value="ECO:0007669"/>
    <property type="project" value="InterPro"/>
</dbReference>
<evidence type="ECO:0000256" key="3">
    <source>
        <dbReference type="PIRSR" id="PIRSR005902-1"/>
    </source>
</evidence>
<proteinExistence type="predicted"/>
<dbReference type="Pfam" id="PF01026">
    <property type="entry name" value="TatD_DNase"/>
    <property type="match status" value="1"/>
</dbReference>
<evidence type="ECO:0000313" key="5">
    <source>
        <dbReference type="Proteomes" id="UP000051324"/>
    </source>
</evidence>
<feature type="binding site" evidence="3">
    <location>
        <position position="153"/>
    </location>
    <ligand>
        <name>a divalent metal cation</name>
        <dbReference type="ChEBI" id="CHEBI:60240"/>
        <label>2</label>
    </ligand>
</feature>
<keyword evidence="1 3" id="KW-0479">Metal-binding</keyword>
<evidence type="ECO:0000256" key="2">
    <source>
        <dbReference type="ARBA" id="ARBA00022801"/>
    </source>
</evidence>
<dbReference type="CDD" id="cd01310">
    <property type="entry name" value="TatD_DNAse"/>
    <property type="match status" value="1"/>
</dbReference>
<dbReference type="OrthoDB" id="9810005at2"/>
<gene>
    <name evidence="4" type="ORF">FC32_GL000576</name>
</gene>
<dbReference type="GO" id="GO:0046872">
    <property type="term" value="F:metal ion binding"/>
    <property type="evidence" value="ECO:0007669"/>
    <property type="project" value="UniProtKB-KW"/>
</dbReference>
<dbReference type="PANTHER" id="PTHR46124">
    <property type="entry name" value="D-AMINOACYL-TRNA DEACYLASE"/>
    <property type="match status" value="1"/>
</dbReference>
<dbReference type="AlphaFoldDB" id="A0A0R1TPE3"/>
<dbReference type="FunFam" id="3.20.20.140:FF:000005">
    <property type="entry name" value="TatD family hydrolase"/>
    <property type="match status" value="1"/>
</dbReference>
<dbReference type="InterPro" id="IPR032466">
    <property type="entry name" value="Metal_Hydrolase"/>
</dbReference>
<dbReference type="InterPro" id="IPR015991">
    <property type="entry name" value="TatD/YcfH-like"/>
</dbReference>
<organism evidence="4 5">
    <name type="scientific">Ligilactobacillus apodemi DSM 16634 = JCM 16172</name>
    <dbReference type="NCBI Taxonomy" id="1423724"/>
    <lineage>
        <taxon>Bacteria</taxon>
        <taxon>Bacillati</taxon>
        <taxon>Bacillota</taxon>
        <taxon>Bacilli</taxon>
        <taxon>Lactobacillales</taxon>
        <taxon>Lactobacillaceae</taxon>
        <taxon>Ligilactobacillus</taxon>
    </lineage>
</organism>
<feature type="binding site" evidence="3">
    <location>
        <position position="203"/>
    </location>
    <ligand>
        <name>a divalent metal cation</name>
        <dbReference type="ChEBI" id="CHEBI:60240"/>
        <label>1</label>
    </ligand>
</feature>
<dbReference type="PANTHER" id="PTHR46124:SF2">
    <property type="entry name" value="D-AMINOACYL-TRNA DEACYLASE"/>
    <property type="match status" value="1"/>
</dbReference>
<dbReference type="PROSITE" id="PS01091">
    <property type="entry name" value="TATD_3"/>
    <property type="match status" value="1"/>
</dbReference>
<feature type="binding site" evidence="3">
    <location>
        <position position="128"/>
    </location>
    <ligand>
        <name>a divalent metal cation</name>
        <dbReference type="ChEBI" id="CHEBI:60240"/>
        <label>2</label>
    </ligand>
</feature>
<dbReference type="InterPro" id="IPR001130">
    <property type="entry name" value="TatD-like"/>
</dbReference>
<dbReference type="PIRSF" id="PIRSF005902">
    <property type="entry name" value="DNase_TatD"/>
    <property type="match status" value="1"/>
</dbReference>
<protein>
    <submittedName>
        <fullName evidence="4">TatD family deoxyribonuclease</fullName>
    </submittedName>
</protein>
<dbReference type="PATRIC" id="fig|1423724.4.peg.612"/>
<dbReference type="NCBIfam" id="TIGR00010">
    <property type="entry name" value="YchF/TatD family DNA exonuclease"/>
    <property type="match status" value="1"/>
</dbReference>
<accession>A0A0R1TPE3</accession>
<dbReference type="RefSeq" id="WP_025086459.1">
    <property type="nucleotide sequence ID" value="NZ_AZFT01000053.1"/>
</dbReference>
<evidence type="ECO:0000313" key="4">
    <source>
        <dbReference type="EMBL" id="KRL83327.1"/>
    </source>
</evidence>
<dbReference type="PROSITE" id="PS01137">
    <property type="entry name" value="TATD_1"/>
    <property type="match status" value="1"/>
</dbReference>
<dbReference type="STRING" id="1423724.FC32_GL000576"/>
<evidence type="ECO:0000256" key="1">
    <source>
        <dbReference type="ARBA" id="ARBA00022723"/>
    </source>
</evidence>
<feature type="binding site" evidence="3">
    <location>
        <position position="93"/>
    </location>
    <ligand>
        <name>a divalent metal cation</name>
        <dbReference type="ChEBI" id="CHEBI:60240"/>
        <label>1</label>
    </ligand>
</feature>
<keyword evidence="5" id="KW-1185">Reference proteome</keyword>
<dbReference type="SUPFAM" id="SSF51556">
    <property type="entry name" value="Metallo-dependent hydrolases"/>
    <property type="match status" value="1"/>
</dbReference>
<feature type="binding site" evidence="3">
    <location>
        <position position="9"/>
    </location>
    <ligand>
        <name>a divalent metal cation</name>
        <dbReference type="ChEBI" id="CHEBI:60240"/>
        <label>1</label>
    </ligand>
</feature>
<dbReference type="GO" id="GO:0005829">
    <property type="term" value="C:cytosol"/>
    <property type="evidence" value="ECO:0007669"/>
    <property type="project" value="TreeGrafter"/>
</dbReference>
<dbReference type="GO" id="GO:0004536">
    <property type="term" value="F:DNA nuclease activity"/>
    <property type="evidence" value="ECO:0007669"/>
    <property type="project" value="InterPro"/>
</dbReference>
<dbReference type="Proteomes" id="UP000051324">
    <property type="component" value="Unassembled WGS sequence"/>
</dbReference>
<name>A0A0R1TPE3_9LACO</name>
<feature type="binding site" evidence="3">
    <location>
        <position position="7"/>
    </location>
    <ligand>
        <name>a divalent metal cation</name>
        <dbReference type="ChEBI" id="CHEBI:60240"/>
        <label>1</label>
    </ligand>
</feature>
<comment type="caution">
    <text evidence="4">The sequence shown here is derived from an EMBL/GenBank/DDBJ whole genome shotgun (WGS) entry which is preliminary data.</text>
</comment>